<gene>
    <name evidence="2" type="primary">20202651</name>
    <name evidence="1" type="ORF">HELRODRAFT_169115</name>
</gene>
<reference evidence="3" key="1">
    <citation type="submission" date="2012-12" db="EMBL/GenBank/DDBJ databases">
        <authorList>
            <person name="Hellsten U."/>
            <person name="Grimwood J."/>
            <person name="Chapman J.A."/>
            <person name="Shapiro H."/>
            <person name="Aerts A."/>
            <person name="Otillar R.P."/>
            <person name="Terry A.Y."/>
            <person name="Boore J.L."/>
            <person name="Simakov O."/>
            <person name="Marletaz F."/>
            <person name="Cho S.-J."/>
            <person name="Edsinger-Gonzales E."/>
            <person name="Havlak P."/>
            <person name="Kuo D.-H."/>
            <person name="Larsson T."/>
            <person name="Lv J."/>
            <person name="Arendt D."/>
            <person name="Savage R."/>
            <person name="Osoegawa K."/>
            <person name="de Jong P."/>
            <person name="Lindberg D.R."/>
            <person name="Seaver E.C."/>
            <person name="Weisblat D.A."/>
            <person name="Putnam N.H."/>
            <person name="Grigoriev I.V."/>
            <person name="Rokhsar D.S."/>
        </authorList>
    </citation>
    <scope>NUCLEOTIDE SEQUENCE</scope>
</reference>
<dbReference type="OrthoDB" id="10412549at2759"/>
<accession>T1F1F1</accession>
<dbReference type="EMBL" id="AMQM01003185">
    <property type="status" value="NOT_ANNOTATED_CDS"/>
    <property type="molecule type" value="Genomic_DNA"/>
</dbReference>
<name>T1F1F1_HELRO</name>
<reference evidence="1 3" key="2">
    <citation type="journal article" date="2013" name="Nature">
        <title>Insights into bilaterian evolution from three spiralian genomes.</title>
        <authorList>
            <person name="Simakov O."/>
            <person name="Marletaz F."/>
            <person name="Cho S.J."/>
            <person name="Edsinger-Gonzales E."/>
            <person name="Havlak P."/>
            <person name="Hellsten U."/>
            <person name="Kuo D.H."/>
            <person name="Larsson T."/>
            <person name="Lv J."/>
            <person name="Arendt D."/>
            <person name="Savage R."/>
            <person name="Osoegawa K."/>
            <person name="de Jong P."/>
            <person name="Grimwood J."/>
            <person name="Chapman J.A."/>
            <person name="Shapiro H."/>
            <person name="Aerts A."/>
            <person name="Otillar R.P."/>
            <person name="Terry A.Y."/>
            <person name="Boore J.L."/>
            <person name="Grigoriev I.V."/>
            <person name="Lindberg D.R."/>
            <person name="Seaver E.C."/>
            <person name="Weisblat D.A."/>
            <person name="Putnam N.H."/>
            <person name="Rokhsar D.S."/>
        </authorList>
    </citation>
    <scope>NUCLEOTIDE SEQUENCE</scope>
</reference>
<dbReference type="EMBL" id="KB096080">
    <property type="protein sequence ID" value="ESO08309.1"/>
    <property type="molecule type" value="Genomic_DNA"/>
</dbReference>
<dbReference type="RefSeq" id="XP_009013239.1">
    <property type="nucleotide sequence ID" value="XM_009014991.1"/>
</dbReference>
<keyword evidence="3" id="KW-1185">Reference proteome</keyword>
<sequence length="114" mass="12975">MTVDAFVASTKFNIAAAGVLLLALSQDPLEKFFSKARQRNIFKMLSLTRDLIKKSGDQHRPNEEHQLKPLTICYWSEFINNPSIMYGLFSSNSRKLTYNSDKVMVIGTKEGMIK</sequence>
<evidence type="ECO:0000313" key="2">
    <source>
        <dbReference type="EnsemblMetazoa" id="HelroP169115"/>
    </source>
</evidence>
<organism evidence="2 3">
    <name type="scientific">Helobdella robusta</name>
    <name type="common">Californian leech</name>
    <dbReference type="NCBI Taxonomy" id="6412"/>
    <lineage>
        <taxon>Eukaryota</taxon>
        <taxon>Metazoa</taxon>
        <taxon>Spiralia</taxon>
        <taxon>Lophotrochozoa</taxon>
        <taxon>Annelida</taxon>
        <taxon>Clitellata</taxon>
        <taxon>Hirudinea</taxon>
        <taxon>Rhynchobdellida</taxon>
        <taxon>Glossiphoniidae</taxon>
        <taxon>Helobdella</taxon>
    </lineage>
</organism>
<proteinExistence type="predicted"/>
<dbReference type="GeneID" id="20202651"/>
<evidence type="ECO:0000313" key="3">
    <source>
        <dbReference type="Proteomes" id="UP000015101"/>
    </source>
</evidence>
<dbReference type="Proteomes" id="UP000015101">
    <property type="component" value="Unassembled WGS sequence"/>
</dbReference>
<evidence type="ECO:0000313" key="1">
    <source>
        <dbReference type="EMBL" id="ESO08309.1"/>
    </source>
</evidence>
<dbReference type="AlphaFoldDB" id="T1F1F1"/>
<dbReference type="EnsemblMetazoa" id="HelroT169115">
    <property type="protein sequence ID" value="HelroP169115"/>
    <property type="gene ID" value="HelroG169115"/>
</dbReference>
<protein>
    <submittedName>
        <fullName evidence="1 2">Uncharacterized protein</fullName>
    </submittedName>
</protein>
<reference evidence="2" key="3">
    <citation type="submission" date="2015-06" db="UniProtKB">
        <authorList>
            <consortium name="EnsemblMetazoa"/>
        </authorList>
    </citation>
    <scope>IDENTIFICATION</scope>
</reference>
<dbReference type="InParanoid" id="T1F1F1"/>
<dbReference type="CTD" id="20202651"/>
<dbReference type="KEGG" id="hro:HELRODRAFT_169115"/>
<dbReference type="HOGENOM" id="CLU_2123715_0_0_1"/>